<evidence type="ECO:0000256" key="4">
    <source>
        <dbReference type="ARBA" id="ARBA00038321"/>
    </source>
</evidence>
<dbReference type="SMART" id="SM00320">
    <property type="entry name" value="WD40"/>
    <property type="match status" value="3"/>
</dbReference>
<evidence type="ECO:0000313" key="7">
    <source>
        <dbReference type="Proteomes" id="UP000054845"/>
    </source>
</evidence>
<dbReference type="PANTHER" id="PTHR19857">
    <property type="entry name" value="MITOCHONDRIAL DIVISION PROTEIN 1-RELATED"/>
    <property type="match status" value="1"/>
</dbReference>
<protein>
    <submittedName>
        <fullName evidence="6">WD40 repeat-containing protein</fullName>
    </submittedName>
</protein>
<evidence type="ECO:0000256" key="2">
    <source>
        <dbReference type="ARBA" id="ARBA00022737"/>
    </source>
</evidence>
<dbReference type="InterPro" id="IPR051179">
    <property type="entry name" value="WD_repeat_multifunction"/>
</dbReference>
<dbReference type="Proteomes" id="UP000054845">
    <property type="component" value="Unassembled WGS sequence"/>
</dbReference>
<feature type="repeat" description="WD" evidence="5">
    <location>
        <begin position="216"/>
        <end position="257"/>
    </location>
</feature>
<sequence>MSVLPYATLQPTYSAVFDDIASALIATDKVWLSLYAFNAPSSSIHATVWLEPCKPASAEHANTEEGTERAGGVRIAKVDGKVTVRRVKGSSTDLLVSTTSSELNSSTSARTAQSQVLYAPTLLRAPRKDFGSIIRGHEGATALDVASSTAVPGLERYVVGGADGALRIGVLDVPKEDETIDESLKGADEQDEIEKLAQRRIRERARQLQREQVIPCKGHVGDIRSAQFFPSGDVILSTSSDHTARIWDAKDGTCVRVLKGHSRAVLCAAPIGRGRQVVTGGGDGTLRIYDVGEDKQIGVIGSDRYSSVNAVGLRPESVFPTSDQPAESMDVPTLAAGLASGRVQLFDLKSKSSIGLIDTHSFPLGSPPAATDTWAQLSKGGGITALAWIDQHTLIAGTTEGVCSLHDVRKLGTGSTEIDGTTLDASVSIEGLEANAGPPCLISTWRRNGAAITDIQVNTSKASLGQVDVLVATSDGLPYRADISKLLLGAAESKATAPRVTVEYTGWEAENVGTIRLDGKGRVLCAGAEGMLKRY</sequence>
<dbReference type="Gene3D" id="2.130.10.10">
    <property type="entry name" value="YVTN repeat-like/Quinoprotein amine dehydrogenase"/>
    <property type="match status" value="2"/>
</dbReference>
<organism evidence="6 7">
    <name type="scientific">Ceraceosorus bombacis</name>
    <dbReference type="NCBI Taxonomy" id="401625"/>
    <lineage>
        <taxon>Eukaryota</taxon>
        <taxon>Fungi</taxon>
        <taxon>Dikarya</taxon>
        <taxon>Basidiomycota</taxon>
        <taxon>Ustilaginomycotina</taxon>
        <taxon>Exobasidiomycetes</taxon>
        <taxon>Ceraceosorales</taxon>
        <taxon>Ceraceosoraceae</taxon>
        <taxon>Ceraceosorus</taxon>
    </lineage>
</organism>
<keyword evidence="7" id="KW-1185">Reference proteome</keyword>
<keyword evidence="3" id="KW-0647">Proteasome</keyword>
<dbReference type="InterPro" id="IPR001680">
    <property type="entry name" value="WD40_rpt"/>
</dbReference>
<feature type="repeat" description="WD" evidence="5">
    <location>
        <begin position="258"/>
        <end position="299"/>
    </location>
</feature>
<dbReference type="InterPro" id="IPR019775">
    <property type="entry name" value="WD40_repeat_CS"/>
</dbReference>
<evidence type="ECO:0000256" key="1">
    <source>
        <dbReference type="ARBA" id="ARBA00022574"/>
    </source>
</evidence>
<evidence type="ECO:0000256" key="3">
    <source>
        <dbReference type="ARBA" id="ARBA00022942"/>
    </source>
</evidence>
<evidence type="ECO:0000313" key="6">
    <source>
        <dbReference type="EMBL" id="CEH16307.1"/>
    </source>
</evidence>
<comment type="similarity">
    <text evidence="4">Belongs to the WD repeat PAAF1/RPN14 family.</text>
</comment>
<dbReference type="InterPro" id="IPR036322">
    <property type="entry name" value="WD40_repeat_dom_sf"/>
</dbReference>
<dbReference type="EMBL" id="CCYA01000278">
    <property type="protein sequence ID" value="CEH16307.1"/>
    <property type="molecule type" value="Genomic_DNA"/>
</dbReference>
<dbReference type="GO" id="GO:0000502">
    <property type="term" value="C:proteasome complex"/>
    <property type="evidence" value="ECO:0007669"/>
    <property type="project" value="UniProtKB-KW"/>
</dbReference>
<dbReference type="PANTHER" id="PTHR19857:SF19">
    <property type="entry name" value="26S PROTEASOME REGULATORY SUBUNIT RPN14"/>
    <property type="match status" value="1"/>
</dbReference>
<dbReference type="OrthoDB" id="10257301at2759"/>
<dbReference type="AlphaFoldDB" id="A0A0P1BK39"/>
<keyword evidence="1 5" id="KW-0853">WD repeat</keyword>
<dbReference type="InterPro" id="IPR015943">
    <property type="entry name" value="WD40/YVTN_repeat-like_dom_sf"/>
</dbReference>
<dbReference type="SUPFAM" id="SSF50978">
    <property type="entry name" value="WD40 repeat-like"/>
    <property type="match status" value="1"/>
</dbReference>
<reference evidence="6 7" key="1">
    <citation type="submission" date="2014-09" db="EMBL/GenBank/DDBJ databases">
        <authorList>
            <person name="Magalhaes I.L.F."/>
            <person name="Oliveira U."/>
            <person name="Santos F.R."/>
            <person name="Vidigal T.H.D.A."/>
            <person name="Brescovit A.D."/>
            <person name="Santos A.J."/>
        </authorList>
    </citation>
    <scope>NUCLEOTIDE SEQUENCE [LARGE SCALE GENOMIC DNA]</scope>
</reference>
<name>A0A0P1BK39_9BASI</name>
<proteinExistence type="inferred from homology"/>
<accession>A0A0P1BK39</accession>
<evidence type="ECO:0000256" key="5">
    <source>
        <dbReference type="PROSITE-ProRule" id="PRU00221"/>
    </source>
</evidence>
<dbReference type="PROSITE" id="PS00678">
    <property type="entry name" value="WD_REPEATS_1"/>
    <property type="match status" value="1"/>
</dbReference>
<dbReference type="Pfam" id="PF00400">
    <property type="entry name" value="WD40"/>
    <property type="match status" value="2"/>
</dbReference>
<dbReference type="PROSITE" id="PS50294">
    <property type="entry name" value="WD_REPEATS_REGION"/>
    <property type="match status" value="2"/>
</dbReference>
<dbReference type="PROSITE" id="PS50082">
    <property type="entry name" value="WD_REPEATS_2"/>
    <property type="match status" value="2"/>
</dbReference>
<keyword evidence="2" id="KW-0677">Repeat</keyword>
<dbReference type="STRING" id="401625.A0A0P1BK39"/>